<feature type="binding site" description="axial binding residue" evidence="6">
    <location>
        <position position="443"/>
    </location>
    <ligand>
        <name>heme</name>
        <dbReference type="ChEBI" id="CHEBI:30413"/>
    </ligand>
    <ligandPart>
        <name>Fe</name>
        <dbReference type="ChEBI" id="CHEBI:18248"/>
    </ligandPart>
</feature>
<evidence type="ECO:0000256" key="5">
    <source>
        <dbReference type="ARBA" id="ARBA00023033"/>
    </source>
</evidence>
<protein>
    <recommendedName>
        <fullName evidence="10">Cytochrome P450</fullName>
    </recommendedName>
</protein>
<dbReference type="GO" id="GO:0005506">
    <property type="term" value="F:iron ion binding"/>
    <property type="evidence" value="ECO:0007669"/>
    <property type="project" value="InterPro"/>
</dbReference>
<dbReference type="InterPro" id="IPR017972">
    <property type="entry name" value="Cyt_P450_CS"/>
</dbReference>
<dbReference type="InterPro" id="IPR001128">
    <property type="entry name" value="Cyt_P450"/>
</dbReference>
<dbReference type="PRINTS" id="PR00463">
    <property type="entry name" value="EP450I"/>
</dbReference>
<dbReference type="AlphaFoldDB" id="A0A2T3YUE9"/>
<evidence type="ECO:0000256" key="3">
    <source>
        <dbReference type="ARBA" id="ARBA00023002"/>
    </source>
</evidence>
<evidence type="ECO:0000256" key="2">
    <source>
        <dbReference type="ARBA" id="ARBA00022723"/>
    </source>
</evidence>
<dbReference type="PANTHER" id="PTHR46300:SF2">
    <property type="entry name" value="CYTOCHROME P450 MONOOXYGENASE ALNH-RELATED"/>
    <property type="match status" value="1"/>
</dbReference>
<organism evidence="8 9">
    <name type="scientific">Trichoderma asperellum (strain ATCC 204424 / CBS 433.97 / NBRC 101777)</name>
    <dbReference type="NCBI Taxonomy" id="1042311"/>
    <lineage>
        <taxon>Eukaryota</taxon>
        <taxon>Fungi</taxon>
        <taxon>Dikarya</taxon>
        <taxon>Ascomycota</taxon>
        <taxon>Pezizomycotina</taxon>
        <taxon>Sordariomycetes</taxon>
        <taxon>Hypocreomycetidae</taxon>
        <taxon>Hypocreales</taxon>
        <taxon>Hypocreaceae</taxon>
        <taxon>Trichoderma</taxon>
    </lineage>
</organism>
<keyword evidence="5 7" id="KW-0503">Monooxygenase</keyword>
<dbReference type="InterPro" id="IPR050364">
    <property type="entry name" value="Cytochrome_P450_fung"/>
</dbReference>
<keyword evidence="6 7" id="KW-0349">Heme</keyword>
<dbReference type="GO" id="GO:0020037">
    <property type="term" value="F:heme binding"/>
    <property type="evidence" value="ECO:0007669"/>
    <property type="project" value="InterPro"/>
</dbReference>
<evidence type="ECO:0000313" key="9">
    <source>
        <dbReference type="Proteomes" id="UP000240493"/>
    </source>
</evidence>
<evidence type="ECO:0000256" key="4">
    <source>
        <dbReference type="ARBA" id="ARBA00023004"/>
    </source>
</evidence>
<sequence>MDIPIYLYILCVAILFGAIRKLNRIGRRPADFPPGPPTLPILGNIHQLPKSQGHLQFQKWAQEYGPVYSLILGTQVLIVLSNDVAIKELLDKRGGIHSDRLEMYIGQTLCSGGYRFLMLGYGDNWRTFRRLGHQLLNVQSSKAYVPYQILESKQLLREILDRPDLILESLRRYSNSLSTHMIYGWRTVRHDDPRLLQVFKGFNDVGKITQTGTSAFLDFFPILRWLPEFLTPMKRQAKELHKKEMDMYLNLWLEAKQSYKSGTYKDCICVSLAQQQDKNGFTDEQAAYVAGSFLEAGSDTTSSTLYGFIQAMILFPEVQRKAQAEIDRVIGPDRLPTLDDEDNLPYIRGCVKESLRWMPTALLAGVPHASNREDQYMGYRIPAGAGLVNNVYTIHMDPQRYPDPRAFKPERFEGDMASAADSALNPDPSKRDHYVFGSGRRICLGIHVAERSLFIAISRMLWAFDFLPELDPSGNPILPDPNKLTEGLSVLPEKFGVQIIPRDEARARKIMDESMEIMMQ</sequence>
<comment type="cofactor">
    <cofactor evidence="6">
        <name>heme</name>
        <dbReference type="ChEBI" id="CHEBI:30413"/>
    </cofactor>
</comment>
<dbReference type="PRINTS" id="PR00385">
    <property type="entry name" value="P450"/>
</dbReference>
<evidence type="ECO:0000256" key="1">
    <source>
        <dbReference type="ARBA" id="ARBA00010617"/>
    </source>
</evidence>
<dbReference type="InterPro" id="IPR002401">
    <property type="entry name" value="Cyt_P450_E_grp-I"/>
</dbReference>
<dbReference type="OrthoDB" id="4875608at2759"/>
<accession>A0A2T3YUE9</accession>
<name>A0A2T3YUE9_TRIA4</name>
<dbReference type="GO" id="GO:0016705">
    <property type="term" value="F:oxidoreductase activity, acting on paired donors, with incorporation or reduction of molecular oxygen"/>
    <property type="evidence" value="ECO:0007669"/>
    <property type="project" value="InterPro"/>
</dbReference>
<proteinExistence type="inferred from homology"/>
<dbReference type="SUPFAM" id="SSF48264">
    <property type="entry name" value="Cytochrome P450"/>
    <property type="match status" value="1"/>
</dbReference>
<gene>
    <name evidence="8" type="ORF">M441DRAFT_151411</name>
</gene>
<keyword evidence="3 7" id="KW-0560">Oxidoreductase</keyword>
<dbReference type="InterPro" id="IPR036396">
    <property type="entry name" value="Cyt_P450_sf"/>
</dbReference>
<evidence type="ECO:0008006" key="10">
    <source>
        <dbReference type="Google" id="ProtNLM"/>
    </source>
</evidence>
<comment type="similarity">
    <text evidence="1 7">Belongs to the cytochrome P450 family.</text>
</comment>
<dbReference type="Pfam" id="PF00067">
    <property type="entry name" value="p450"/>
    <property type="match status" value="1"/>
</dbReference>
<keyword evidence="4 6" id="KW-0408">Iron</keyword>
<keyword evidence="9" id="KW-1185">Reference proteome</keyword>
<reference evidence="8 9" key="1">
    <citation type="submission" date="2016-07" db="EMBL/GenBank/DDBJ databases">
        <title>Multiple horizontal gene transfer events from other fungi enriched the ability of initially mycotrophic Trichoderma (Ascomycota) to feed on dead plant biomass.</title>
        <authorList>
            <consortium name="DOE Joint Genome Institute"/>
            <person name="Aerts A."/>
            <person name="Atanasova L."/>
            <person name="Chenthamara K."/>
            <person name="Zhang J."/>
            <person name="Grujic M."/>
            <person name="Henrissat B."/>
            <person name="Kuo A."/>
            <person name="Salamov A."/>
            <person name="Lipzen A."/>
            <person name="Labutti K."/>
            <person name="Barry K."/>
            <person name="Miao Y."/>
            <person name="Rahimi M.J."/>
            <person name="Shen Q."/>
            <person name="Grigoriev I.V."/>
            <person name="Kubicek C.P."/>
            <person name="Druzhinina I.S."/>
        </authorList>
    </citation>
    <scope>NUCLEOTIDE SEQUENCE [LARGE SCALE GENOMIC DNA]</scope>
    <source>
        <strain evidence="8 9">CBS 433.97</strain>
    </source>
</reference>
<dbReference type="EMBL" id="KZ679271">
    <property type="protein sequence ID" value="PTB36201.1"/>
    <property type="molecule type" value="Genomic_DNA"/>
</dbReference>
<dbReference type="STRING" id="1042311.A0A2T3YUE9"/>
<evidence type="ECO:0000313" key="8">
    <source>
        <dbReference type="EMBL" id="PTB36201.1"/>
    </source>
</evidence>
<dbReference type="PANTHER" id="PTHR46300">
    <property type="entry name" value="P450, PUTATIVE (EUROFUNG)-RELATED-RELATED"/>
    <property type="match status" value="1"/>
</dbReference>
<dbReference type="Proteomes" id="UP000240493">
    <property type="component" value="Unassembled WGS sequence"/>
</dbReference>
<evidence type="ECO:0000256" key="7">
    <source>
        <dbReference type="RuleBase" id="RU000461"/>
    </source>
</evidence>
<dbReference type="GO" id="GO:0004497">
    <property type="term" value="F:monooxygenase activity"/>
    <property type="evidence" value="ECO:0007669"/>
    <property type="project" value="UniProtKB-KW"/>
</dbReference>
<dbReference type="PROSITE" id="PS00086">
    <property type="entry name" value="CYTOCHROME_P450"/>
    <property type="match status" value="1"/>
</dbReference>
<keyword evidence="2 6" id="KW-0479">Metal-binding</keyword>
<dbReference type="CDD" id="cd11065">
    <property type="entry name" value="CYP64-like"/>
    <property type="match status" value="1"/>
</dbReference>
<dbReference type="Gene3D" id="1.10.630.10">
    <property type="entry name" value="Cytochrome P450"/>
    <property type="match status" value="1"/>
</dbReference>
<evidence type="ECO:0000256" key="6">
    <source>
        <dbReference type="PIRSR" id="PIRSR602401-1"/>
    </source>
</evidence>